<comment type="similarity">
    <text evidence="2">Belongs to the major facilitator superfamily. TCR/Tet family.</text>
</comment>
<keyword evidence="5 8" id="KW-0812">Transmembrane</keyword>
<dbReference type="Gene3D" id="1.20.1250.20">
    <property type="entry name" value="MFS general substrate transporter like domains"/>
    <property type="match status" value="1"/>
</dbReference>
<dbReference type="OrthoDB" id="2986280at2"/>
<feature type="transmembrane region" description="Helical" evidence="8">
    <location>
        <begin position="174"/>
        <end position="198"/>
    </location>
</feature>
<protein>
    <submittedName>
        <fullName evidence="10">ACDE family multidrug resistance protein</fullName>
    </submittedName>
</protein>
<proteinExistence type="inferred from homology"/>
<evidence type="ECO:0000256" key="8">
    <source>
        <dbReference type="SAM" id="Phobius"/>
    </source>
</evidence>
<feature type="transmembrane region" description="Helical" evidence="8">
    <location>
        <begin position="295"/>
        <end position="314"/>
    </location>
</feature>
<keyword evidence="4" id="KW-1003">Cell membrane</keyword>
<feature type="transmembrane region" description="Helical" evidence="8">
    <location>
        <begin position="18"/>
        <end position="42"/>
    </location>
</feature>
<dbReference type="PROSITE" id="PS00216">
    <property type="entry name" value="SUGAR_TRANSPORT_1"/>
    <property type="match status" value="1"/>
</dbReference>
<dbReference type="PROSITE" id="PS50850">
    <property type="entry name" value="MFS"/>
    <property type="match status" value="1"/>
</dbReference>
<feature type="transmembrane region" description="Helical" evidence="8">
    <location>
        <begin position="227"/>
        <end position="249"/>
    </location>
</feature>
<comment type="subcellular location">
    <subcellularLocation>
        <location evidence="1">Cell membrane</location>
        <topology evidence="1">Multi-pass membrane protein</topology>
    </subcellularLocation>
</comment>
<dbReference type="PRINTS" id="PR01035">
    <property type="entry name" value="TCRTETA"/>
</dbReference>
<keyword evidence="3" id="KW-0813">Transport</keyword>
<feature type="transmembrane region" description="Helical" evidence="8">
    <location>
        <begin position="353"/>
        <end position="369"/>
    </location>
</feature>
<evidence type="ECO:0000256" key="7">
    <source>
        <dbReference type="ARBA" id="ARBA00023136"/>
    </source>
</evidence>
<sequence>MREVFDVARASGGNQNSVWVLSILSAVPLIMVLGNSMLIPVLPTIESELKISSLQVSLLITLFSVPAGIIIPLAGILSDRFGRKPVIAPALLLYGAGGLITGFAAIWGGGAYWLMLTGRIIQGVGAAGTAPIAMALVSDLYKKGERSNALGIIEAANGLGKVVSPILGSLIALISWYALFFTFPVLTVPVALALWFFVSEPAKRKDPPPLSRYKENLVKTWKRQGKWLLVAFLAGALTLFILFGVLFFLSDFLEKRYGIDGILKGLILAIPLLAMSSTSFWAGHHVKQKTRIMKRFIVIGLFMLAAGMAIVPFVTNTYILMADLVAIGIGSGLILPCLNTLITSAVGSEERGIVTSLYNSVRFLGVALGPPVFEALADAKYLLYLGNASLATITGLLALWTIKKPERIRNPHGRTRLIMGKKRLRTT</sequence>
<keyword evidence="6 8" id="KW-1133">Transmembrane helix</keyword>
<name>A0A2T6BCW5_9BACL</name>
<accession>A0A2T6BCW5</accession>
<feature type="transmembrane region" description="Helical" evidence="8">
    <location>
        <begin position="320"/>
        <end position="341"/>
    </location>
</feature>
<evidence type="ECO:0000256" key="6">
    <source>
        <dbReference type="ARBA" id="ARBA00022989"/>
    </source>
</evidence>
<dbReference type="InterPro" id="IPR001958">
    <property type="entry name" value="Tet-R_TetA/multi-R_MdtG-like"/>
</dbReference>
<comment type="caution">
    <text evidence="10">The sequence shown here is derived from an EMBL/GenBank/DDBJ whole genome shotgun (WGS) entry which is preliminary data.</text>
</comment>
<dbReference type="SUPFAM" id="SSF103473">
    <property type="entry name" value="MFS general substrate transporter"/>
    <property type="match status" value="1"/>
</dbReference>
<dbReference type="PANTHER" id="PTHR43124:SF3">
    <property type="entry name" value="CHLORAMPHENICOL EFFLUX PUMP RV0191"/>
    <property type="match status" value="1"/>
</dbReference>
<keyword evidence="7 8" id="KW-0472">Membrane</keyword>
<dbReference type="RefSeq" id="WP_108025525.1">
    <property type="nucleotide sequence ID" value="NZ_QBKR01000025.1"/>
</dbReference>
<dbReference type="CDD" id="cd17474">
    <property type="entry name" value="MFS_YfmO_like"/>
    <property type="match status" value="1"/>
</dbReference>
<dbReference type="AlphaFoldDB" id="A0A2T6BCW5"/>
<dbReference type="InterPro" id="IPR036259">
    <property type="entry name" value="MFS_trans_sf"/>
</dbReference>
<dbReference type="GO" id="GO:0022857">
    <property type="term" value="F:transmembrane transporter activity"/>
    <property type="evidence" value="ECO:0007669"/>
    <property type="project" value="InterPro"/>
</dbReference>
<evidence type="ECO:0000313" key="11">
    <source>
        <dbReference type="Proteomes" id="UP000244240"/>
    </source>
</evidence>
<feature type="transmembrane region" description="Helical" evidence="8">
    <location>
        <begin position="149"/>
        <end position="168"/>
    </location>
</feature>
<feature type="transmembrane region" description="Helical" evidence="8">
    <location>
        <begin position="381"/>
        <end position="402"/>
    </location>
</feature>
<keyword evidence="11" id="KW-1185">Reference proteome</keyword>
<feature type="transmembrane region" description="Helical" evidence="8">
    <location>
        <begin position="90"/>
        <end position="114"/>
    </location>
</feature>
<feature type="transmembrane region" description="Helical" evidence="8">
    <location>
        <begin position="54"/>
        <end position="78"/>
    </location>
</feature>
<dbReference type="Proteomes" id="UP000244240">
    <property type="component" value="Unassembled WGS sequence"/>
</dbReference>
<reference evidence="10 11" key="1">
    <citation type="submission" date="2018-04" db="EMBL/GenBank/DDBJ databases">
        <title>Genomic Encyclopedia of Archaeal and Bacterial Type Strains, Phase II (KMG-II): from individual species to whole genera.</title>
        <authorList>
            <person name="Goeker M."/>
        </authorList>
    </citation>
    <scope>NUCLEOTIDE SEQUENCE [LARGE SCALE GENOMIC DNA]</scope>
    <source>
        <strain evidence="10 11">DSM 45787</strain>
    </source>
</reference>
<evidence type="ECO:0000313" key="10">
    <source>
        <dbReference type="EMBL" id="PTX53913.1"/>
    </source>
</evidence>
<evidence type="ECO:0000256" key="3">
    <source>
        <dbReference type="ARBA" id="ARBA00022448"/>
    </source>
</evidence>
<dbReference type="PANTHER" id="PTHR43124">
    <property type="entry name" value="PURINE EFFLUX PUMP PBUE"/>
    <property type="match status" value="1"/>
</dbReference>
<evidence type="ECO:0000256" key="5">
    <source>
        <dbReference type="ARBA" id="ARBA00022692"/>
    </source>
</evidence>
<feature type="transmembrane region" description="Helical" evidence="8">
    <location>
        <begin position="120"/>
        <end position="137"/>
    </location>
</feature>
<dbReference type="InterPro" id="IPR011701">
    <property type="entry name" value="MFS"/>
</dbReference>
<dbReference type="InterPro" id="IPR005829">
    <property type="entry name" value="Sugar_transporter_CS"/>
</dbReference>
<dbReference type="InterPro" id="IPR050189">
    <property type="entry name" value="MFS_Efflux_Transporters"/>
</dbReference>
<feature type="transmembrane region" description="Helical" evidence="8">
    <location>
        <begin position="261"/>
        <end position="283"/>
    </location>
</feature>
<evidence type="ECO:0000256" key="1">
    <source>
        <dbReference type="ARBA" id="ARBA00004651"/>
    </source>
</evidence>
<dbReference type="EMBL" id="QBKR01000025">
    <property type="protein sequence ID" value="PTX53913.1"/>
    <property type="molecule type" value="Genomic_DNA"/>
</dbReference>
<evidence type="ECO:0000259" key="9">
    <source>
        <dbReference type="PROSITE" id="PS50850"/>
    </source>
</evidence>
<dbReference type="GO" id="GO:0005886">
    <property type="term" value="C:plasma membrane"/>
    <property type="evidence" value="ECO:0007669"/>
    <property type="project" value="UniProtKB-SubCell"/>
</dbReference>
<feature type="domain" description="Major facilitator superfamily (MFS) profile" evidence="9">
    <location>
        <begin position="20"/>
        <end position="406"/>
    </location>
</feature>
<dbReference type="InterPro" id="IPR020846">
    <property type="entry name" value="MFS_dom"/>
</dbReference>
<organism evidence="10 11">
    <name type="scientific">Melghirimyces profundicolus</name>
    <dbReference type="NCBI Taxonomy" id="1242148"/>
    <lineage>
        <taxon>Bacteria</taxon>
        <taxon>Bacillati</taxon>
        <taxon>Bacillota</taxon>
        <taxon>Bacilli</taxon>
        <taxon>Bacillales</taxon>
        <taxon>Thermoactinomycetaceae</taxon>
        <taxon>Melghirimyces</taxon>
    </lineage>
</organism>
<dbReference type="Pfam" id="PF07690">
    <property type="entry name" value="MFS_1"/>
    <property type="match status" value="1"/>
</dbReference>
<evidence type="ECO:0000256" key="2">
    <source>
        <dbReference type="ARBA" id="ARBA00007520"/>
    </source>
</evidence>
<gene>
    <name evidence="10" type="ORF">C8P63_12531</name>
</gene>
<evidence type="ECO:0000256" key="4">
    <source>
        <dbReference type="ARBA" id="ARBA00022475"/>
    </source>
</evidence>